<name>A0A3N6PAI0_9CYAN</name>
<evidence type="ECO:0000313" key="4">
    <source>
        <dbReference type="Proteomes" id="UP000269154"/>
    </source>
</evidence>
<dbReference type="SMART" id="SM01092">
    <property type="entry name" value="CO_deh_flav_C"/>
    <property type="match status" value="1"/>
</dbReference>
<dbReference type="AlphaFoldDB" id="A0A3N6PAI0"/>
<dbReference type="InterPro" id="IPR036683">
    <property type="entry name" value="CO_DH_flav_C_dom_sf"/>
</dbReference>
<reference evidence="3 4" key="1">
    <citation type="journal article" date="2018" name="ACS Chem. Biol.">
        <title>Ketoreductase domain dysfunction expands chemodiversity: malyngamide biosynthesis in the cyanobacterium Okeania hirsuta.</title>
        <authorList>
            <person name="Moss N.A."/>
            <person name="Leao T."/>
            <person name="Rankin M."/>
            <person name="McCullough T.M."/>
            <person name="Qu P."/>
            <person name="Korobeynikov A."/>
            <person name="Smith J.L."/>
            <person name="Gerwick L."/>
            <person name="Gerwick W.H."/>
        </authorList>
    </citation>
    <scope>NUCLEOTIDE SEQUENCE [LARGE SCALE GENOMIC DNA]</scope>
    <source>
        <strain evidence="3 4">PAB10Feb10-1</strain>
    </source>
</reference>
<evidence type="ECO:0000259" key="2">
    <source>
        <dbReference type="PROSITE" id="PS51387"/>
    </source>
</evidence>
<dbReference type="PANTHER" id="PTHR42659">
    <property type="entry name" value="XANTHINE DEHYDROGENASE SUBUNIT C-RELATED"/>
    <property type="match status" value="1"/>
</dbReference>
<keyword evidence="4" id="KW-1185">Reference proteome</keyword>
<comment type="caution">
    <text evidence="3">The sequence shown here is derived from an EMBL/GenBank/DDBJ whole genome shotgun (WGS) entry which is preliminary data.</text>
</comment>
<dbReference type="OrthoDB" id="9789842at2"/>
<evidence type="ECO:0000313" key="3">
    <source>
        <dbReference type="EMBL" id="RQH43736.1"/>
    </source>
</evidence>
<organism evidence="3 4">
    <name type="scientific">Okeania hirsuta</name>
    <dbReference type="NCBI Taxonomy" id="1458930"/>
    <lineage>
        <taxon>Bacteria</taxon>
        <taxon>Bacillati</taxon>
        <taxon>Cyanobacteriota</taxon>
        <taxon>Cyanophyceae</taxon>
        <taxon>Oscillatoriophycideae</taxon>
        <taxon>Oscillatoriales</taxon>
        <taxon>Microcoleaceae</taxon>
        <taxon>Okeania</taxon>
    </lineage>
</organism>
<dbReference type="Gene3D" id="3.30.465.10">
    <property type="match status" value="2"/>
</dbReference>
<dbReference type="InterPro" id="IPR016169">
    <property type="entry name" value="FAD-bd_PCMH_sub2"/>
</dbReference>
<gene>
    <name evidence="3" type="ORF">D5R40_12485</name>
</gene>
<proteinExistence type="predicted"/>
<dbReference type="SUPFAM" id="SSF56176">
    <property type="entry name" value="FAD-binding/transporter-associated domain-like"/>
    <property type="match status" value="1"/>
</dbReference>
<protein>
    <submittedName>
        <fullName evidence="3">Xanthine dehydrogenase family protein subunit M</fullName>
    </submittedName>
</protein>
<dbReference type="GO" id="GO:0016491">
    <property type="term" value="F:oxidoreductase activity"/>
    <property type="evidence" value="ECO:0007669"/>
    <property type="project" value="UniProtKB-KW"/>
</dbReference>
<dbReference type="Pfam" id="PF03450">
    <property type="entry name" value="CO_deh_flav_C"/>
    <property type="match status" value="1"/>
</dbReference>
<keyword evidence="1" id="KW-0560">Oxidoreductase</keyword>
<dbReference type="InterPro" id="IPR036318">
    <property type="entry name" value="FAD-bd_PCMH-like_sf"/>
</dbReference>
<feature type="domain" description="FAD-binding PCMH-type" evidence="2">
    <location>
        <begin position="1"/>
        <end position="222"/>
    </location>
</feature>
<dbReference type="InterPro" id="IPR051312">
    <property type="entry name" value="Diverse_Substr_Oxidored"/>
</dbReference>
<dbReference type="Proteomes" id="UP000269154">
    <property type="component" value="Unassembled WGS sequence"/>
</dbReference>
<dbReference type="InterPro" id="IPR005107">
    <property type="entry name" value="CO_DH_flav_C"/>
</dbReference>
<dbReference type="PROSITE" id="PS51387">
    <property type="entry name" value="FAD_PCMH"/>
    <property type="match status" value="1"/>
</dbReference>
<accession>A0A3N6PAI0</accession>
<dbReference type="InterPro" id="IPR002346">
    <property type="entry name" value="Mopterin_DH_FAD-bd"/>
</dbReference>
<dbReference type="PANTHER" id="PTHR42659:SF9">
    <property type="entry name" value="XANTHINE DEHYDROGENASE FAD-BINDING SUBUNIT XDHB-RELATED"/>
    <property type="match status" value="1"/>
</dbReference>
<dbReference type="InterPro" id="IPR016167">
    <property type="entry name" value="FAD-bd_PCMH_sub1"/>
</dbReference>
<dbReference type="Pfam" id="PF00941">
    <property type="entry name" value="FAD_binding_5"/>
    <property type="match status" value="1"/>
</dbReference>
<dbReference type="RefSeq" id="WP_124144352.1">
    <property type="nucleotide sequence ID" value="NZ_CAWOKI010000012.1"/>
</dbReference>
<dbReference type="GO" id="GO:0071949">
    <property type="term" value="F:FAD binding"/>
    <property type="evidence" value="ECO:0007669"/>
    <property type="project" value="InterPro"/>
</dbReference>
<dbReference type="EMBL" id="RCBY01000058">
    <property type="protein sequence ID" value="RQH43736.1"/>
    <property type="molecule type" value="Genomic_DNA"/>
</dbReference>
<dbReference type="SUPFAM" id="SSF55447">
    <property type="entry name" value="CO dehydrogenase flavoprotein C-terminal domain-like"/>
    <property type="match status" value="1"/>
</dbReference>
<dbReference type="InterPro" id="IPR016166">
    <property type="entry name" value="FAD-bd_PCMH"/>
</dbReference>
<sequence length="338" mass="36972">MQPFSYARVNEENTAISTVSQDETIYFIAGGTDLIGLIKDGVQTPKQVLDINSLSLDSVEVDADNNLRIGALAKLSDVARYSTVKNSYPVISEAILESASPQLRNMATVGGNLLQRTRCNYFRDPVFPCNRRIPGTSCPAIEGYNRMHAILGTSEYCIATHPSDLAVALVALGAVVCIQGKTAQRRVPINNFYLLPGETPHRENVLDHGELIVAVEVPAVSWFSNSHYLKVRDRANYEFALVSVALALEVEQNIIKSARLALGGVGTKPWRSQEAETALQGKPINEATFSTAAEVALAQAKPQQHNQFKIELAKRSIIRALSTVLLRSQEAGKKKKQE</sequence>
<dbReference type="Gene3D" id="3.30.43.10">
    <property type="entry name" value="Uridine Diphospho-n-acetylenolpyruvylglucosamine Reductase, domain 2"/>
    <property type="match status" value="1"/>
</dbReference>
<evidence type="ECO:0000256" key="1">
    <source>
        <dbReference type="ARBA" id="ARBA00023002"/>
    </source>
</evidence>
<dbReference type="Gene3D" id="3.30.390.50">
    <property type="entry name" value="CO dehydrogenase flavoprotein, C-terminal domain"/>
    <property type="match status" value="1"/>
</dbReference>